<dbReference type="PANTHER" id="PTHR47327">
    <property type="entry name" value="FI18240P1-RELATED"/>
    <property type="match status" value="1"/>
</dbReference>
<evidence type="ECO:0000313" key="7">
    <source>
        <dbReference type="Proteomes" id="UP001353858"/>
    </source>
</evidence>
<feature type="transmembrane region" description="Helical" evidence="2">
    <location>
        <begin position="1276"/>
        <end position="1298"/>
    </location>
</feature>
<feature type="compositionally biased region" description="Low complexity" evidence="1">
    <location>
        <begin position="453"/>
        <end position="472"/>
    </location>
</feature>
<sequence length="2773" mass="311437">MKNYPYIPNMVQAITVLTVLKMMTKAQTSCGSGSMNGKVMYERLPNIQLQGFDDDIVRDTAPPFMVLEKCQDLCLRDRASNNIVRTCTSFDFQPGSRIATYNGGPEYEESTCYLTREQAAPEGIGNLMTVPNSVHFTEVCITSNRPERECPNRRYIFERHPRKKLKLPASDMKEMTASNRSECETKCLNEFSFVCRSATFDSAMRTCVLSRFTRRTHPELLEDDPSSDYLENTCLNVERRCDGLAVFIKEENKRLGGPFEVDLFTNITLEDCQAMCVRAEKYFCRSLEYDEMTKQCILSEEDSISQKEDLGVSSSQTHHFFDFACLDSPRGSEYPDNSVTSHLFSGKRPDTAFQRYRNSRLGGDHHSEISGRSLSECLDECLRQPSFQCRSAVYSERYRTCRLSRYNQRDGMRIIYDADYDYYENLMHYVVGGDGDGTRMPSEGPGTRPSDTYPGGPYRPGVYPPSSSGSDYHPGGKYRPGRPYPPDYNDRYPNDIYPDDRRRPLRPLYPDNRYPIGPPLDRYPPSGSGSRYPISGSGSRYPQSEGGSRFPPSGGGSRYPPSGGGNRYPPSESGSRYPPSESGSRYPPSEGSNRYPPSESGSRYPPSESGSRYPPSGGSSRYPPSGGGSRYPPSDGGRYPPYDRYPIPVGGRYPVYDRYPVNNDRYPSDNRYPPDSDRYPYYLSSDGGYRDKYPNEIYDDKYDHRYSNEYGGRYGSDEREYEHKVFWDGRYFVKPEKRPSRPHDNRPYDDRRKPFYSYRPGDDDRNDGSRPYDHRRPNDGRRPYDNRRPLQDGDRRPIGVPYDDRPPYTFRRPFSPGPDGPIYDGDIAGSRPHGYRCEEGDSFKQAGARHRLRKQFIRRFLISRSLSDCERECTDSREFICRSFNYRENPSGFDGERENCELSDRDSRDLELENPQMFDTTGGFNYYERTLSRQNGDGDCLDVRQVCNEDGMEFTLITPEGFYGRIYTYGFYDRCFIRGSGGVKHVLRISGAQGYPECGTQRYGDTMTNIAVVQFSDHVQTGVDKRFNLTCLFRGPGEAVVYSDYIGAGSGSPIPIEYLPAENTLSSKVRLLILYQGRPTTTIAVGDPLTFRLEAQDGYNYVTDIFATNVIARDPYSGRSVQLIDRRGCPVDPYVFPELDKGRSGDSLEARFNAFKIPESNFLVFEATVHTCRDGCKPAFCETGRGREEPSFGRRKREVNDTLIVQDTNTTTEQIGVKNESTVLVTDSKTNDETDLEFVREMIEVFESREELQQEARRSGPLEESVCLTSGEYKGLIGAVLCLIIFLTIISVAAGLVYKRYWSVIRKNISVDRDSVRSSSSYPLSRNSGLSIFGTNLQKPFCGFTKASAFPNLNSSDIDIPTSASGGPFEDPSEPIYTDPSLFERSRSLRSIAISQKRKLSSHQQIEIIIVQPHDDIKINSDLVEHRRVIEKRNAQLNRFKSKRTRIPCRNVGFKISSLFPNRYFVCKRFVEKLYLEYQQCRHSHYTFYETLQLCTPTIGGGRVTCIVPNKVCAHNASGAIPFPDSVKPRHYLVCLPKSIHICKCNTDEIFDEHLGNCRKLKHPTYIDRDDSNGLVHPIICRRPGIHSVINLSKPFQQNCELKCILKHEFINPRKQFYILRITCSSISLEYNKTIHTTKTDKTDDKTKQTTLNGNTHRKHEFTNSTSSTVRMYSTKQYNVFDEDENNNKYSNKIFDQNLNTTIRIKASTQIKTTTEYFSKNRTMNGPSIPYIIEKKNLNTETNKLSKTNTISLPLYTTTNQYKIPENTELIESKTRKTTTVTTANNKNSSNKTATQTIQSDESTNSMSTISIIDKENTKKTSMSTSTKYYHKDQETISKDYQTKETQTLEITISNTTTDTTRLSYFRTNTGIQITKNPVTTYTSNDKISDANVKTIVTTTSSISSAHTNKSSHFQHVVTTMFPTMKNNITDTNKVTSSKSISTEKILTANTTNNTNIKELSKNTNAIDAGTADAKTKTAAKVDVTGKSSTIETDTTAVDKEATWSKSTYTQTSYKIPIATSGKPKASTYKSSFAPSSNSVSAETVETHTTNVETNAATITTATANIPTTTTSNKAKIDNTVSSYTHTNFIATVSVNTNNTNATAVDTEALSSKTADTVLTSKIGNSSSGLLTGNTETNNTPESSTSKISTLAKKFSTIYFNTDTVVPVSSDNMVKYTSKVDTKTSSNAVNTFEIITTATSMLSSSGTTAKIKNTKKNLTQKTTAKNTKKSPTVHASNFHTHTKALLSTEIIFSNITEARSIDSTSNISTTNLMAVTPSTDATTANNSQAHITSSVSLDITNKETVVANSVNTQTTEEKHSHINAASTRNSDTLNVTLETKSSKTANTENNVTIIVTMSGILDTGSTATINSQACTTITSVISETVDTDTACVDTDTTPAKIKVGEDSSCWTTDNYDVTNSVEITTTSNTIKTSDLMTVSDVTSDETSNLFTDSTDTSAFYLTTDTPNDCESTIRSDDTTDTSSEIDVTTTEDILSWSTDDTVETTSSIEITTWTTNSDETSNVVSTTDFATNKDITQLKTFYSTSADWTIKNTKTINNFSSHSKSTSTPDVYENLDKYGDICNSPGKYRYRYSCKEYYYCGPTEKSDLYIFELGKCKTCTQFNAKSKICDFPENVKECFPDDGTLNRTCTGSGKFPIPLEPNCRKYYNCKEDKYSGTIKLSVKFCPLGTVFNHAKQQCVKGTDCVNRLKPKCKHKNYVFANEYDCSKYYYCDYKKKLLEYNCPKGYAFNGRECEWKADIVCAPDAIDGKRLLI</sequence>
<feature type="domain" description="Chitin-binding type-2" evidence="3">
    <location>
        <begin position="2579"/>
        <end position="2640"/>
    </location>
</feature>
<evidence type="ECO:0000259" key="4">
    <source>
        <dbReference type="PROSITE" id="PS50948"/>
    </source>
</evidence>
<evidence type="ECO:0000313" key="6">
    <source>
        <dbReference type="EMBL" id="KAK4885121.1"/>
    </source>
</evidence>
<dbReference type="PROSITE" id="PS50940">
    <property type="entry name" value="CHIT_BIND_II"/>
    <property type="match status" value="3"/>
</dbReference>
<comment type="caution">
    <text evidence="6">The sequence shown here is derived from an EMBL/GenBank/DDBJ whole genome shotgun (WGS) entry which is preliminary data.</text>
</comment>
<dbReference type="Pfam" id="PF00024">
    <property type="entry name" value="PAN_1"/>
    <property type="match status" value="4"/>
</dbReference>
<dbReference type="GO" id="GO:0005576">
    <property type="term" value="C:extracellular region"/>
    <property type="evidence" value="ECO:0007669"/>
    <property type="project" value="InterPro"/>
</dbReference>
<feature type="compositionally biased region" description="Basic and acidic residues" evidence="1">
    <location>
        <begin position="666"/>
        <end position="678"/>
    </location>
</feature>
<feature type="compositionally biased region" description="Low complexity" evidence="1">
    <location>
        <begin position="506"/>
        <end position="515"/>
    </location>
</feature>
<feature type="domain" description="Chitin-binding type-2" evidence="3">
    <location>
        <begin position="2646"/>
        <end position="2706"/>
    </location>
</feature>
<feature type="region of interest" description="Disordered" evidence="1">
    <location>
        <begin position="1641"/>
        <end position="1667"/>
    </location>
</feature>
<dbReference type="SUPFAM" id="SSF57625">
    <property type="entry name" value="Invertebrate chitin-binding proteins"/>
    <property type="match status" value="2"/>
</dbReference>
<dbReference type="EMBL" id="JARPUR010000001">
    <property type="protein sequence ID" value="KAK4885121.1"/>
    <property type="molecule type" value="Genomic_DNA"/>
</dbReference>
<feature type="domain" description="Apple" evidence="4">
    <location>
        <begin position="241"/>
        <end position="325"/>
    </location>
</feature>
<keyword evidence="7" id="KW-1185">Reference proteome</keyword>
<feature type="domain" description="Apple" evidence="4">
    <location>
        <begin position="30"/>
        <end position="140"/>
    </location>
</feature>
<feature type="compositionally biased region" description="Basic and acidic residues" evidence="1">
    <location>
        <begin position="736"/>
        <end position="753"/>
    </location>
</feature>
<feature type="domain" description="ZP" evidence="5">
    <location>
        <begin position="946"/>
        <end position="1188"/>
    </location>
</feature>
<feature type="compositionally biased region" description="Gly residues" evidence="1">
    <location>
        <begin position="553"/>
        <end position="566"/>
    </location>
</feature>
<dbReference type="InterPro" id="IPR052774">
    <property type="entry name" value="Celegans_DevNeuronal_Protein"/>
</dbReference>
<evidence type="ECO:0000259" key="5">
    <source>
        <dbReference type="PROSITE" id="PS51034"/>
    </source>
</evidence>
<feature type="domain" description="Chitin-binding type-2" evidence="3">
    <location>
        <begin position="2709"/>
        <end position="2763"/>
    </location>
</feature>
<name>A0AAN7SCQ0_9COLE</name>
<protein>
    <recommendedName>
        <fullName evidence="8">No mechanoreceptor potential A</fullName>
    </recommendedName>
</protein>
<dbReference type="SMART" id="SM00494">
    <property type="entry name" value="ChtBD2"/>
    <property type="match status" value="4"/>
</dbReference>
<dbReference type="PROSITE" id="PS51034">
    <property type="entry name" value="ZP_2"/>
    <property type="match status" value="1"/>
</dbReference>
<feature type="compositionally biased region" description="Basic and acidic residues" evidence="1">
    <location>
        <begin position="760"/>
        <end position="806"/>
    </location>
</feature>
<keyword evidence="2" id="KW-1133">Transmembrane helix</keyword>
<dbReference type="Gene3D" id="2.170.140.10">
    <property type="entry name" value="Chitin binding domain"/>
    <property type="match status" value="3"/>
</dbReference>
<dbReference type="InterPro" id="IPR002557">
    <property type="entry name" value="Chitin-bd_dom"/>
</dbReference>
<evidence type="ECO:0000259" key="3">
    <source>
        <dbReference type="PROSITE" id="PS50940"/>
    </source>
</evidence>
<feature type="domain" description="Apple" evidence="4">
    <location>
        <begin position="348"/>
        <end position="427"/>
    </location>
</feature>
<evidence type="ECO:0000256" key="2">
    <source>
        <dbReference type="SAM" id="Phobius"/>
    </source>
</evidence>
<dbReference type="SUPFAM" id="SSF57414">
    <property type="entry name" value="Hairpin loop containing domain-like"/>
    <property type="match status" value="4"/>
</dbReference>
<feature type="domain" description="Apple" evidence="4">
    <location>
        <begin position="150"/>
        <end position="234"/>
    </location>
</feature>
<dbReference type="InterPro" id="IPR036508">
    <property type="entry name" value="Chitin-bd_dom_sf"/>
</dbReference>
<proteinExistence type="predicted"/>
<dbReference type="Proteomes" id="UP001353858">
    <property type="component" value="Unassembled WGS sequence"/>
</dbReference>
<dbReference type="InterPro" id="IPR003609">
    <property type="entry name" value="Pan_app"/>
</dbReference>
<feature type="domain" description="Apple" evidence="4">
    <location>
        <begin position="837"/>
        <end position="931"/>
    </location>
</feature>
<dbReference type="GO" id="GO:0009653">
    <property type="term" value="P:anatomical structure morphogenesis"/>
    <property type="evidence" value="ECO:0007669"/>
    <property type="project" value="TreeGrafter"/>
</dbReference>
<feature type="region of interest" description="Disordered" evidence="1">
    <location>
        <begin position="1776"/>
        <end position="1805"/>
    </location>
</feature>
<feature type="region of interest" description="Disordered" evidence="1">
    <location>
        <begin position="437"/>
        <end position="696"/>
    </location>
</feature>
<dbReference type="CDD" id="cd01099">
    <property type="entry name" value="PAN_AP_HGF"/>
    <property type="match status" value="4"/>
</dbReference>
<dbReference type="SMART" id="SM00473">
    <property type="entry name" value="PAN_AP"/>
    <property type="match status" value="4"/>
</dbReference>
<dbReference type="SMART" id="SM00241">
    <property type="entry name" value="ZP"/>
    <property type="match status" value="1"/>
</dbReference>
<organism evidence="6 7">
    <name type="scientific">Aquatica leii</name>
    <dbReference type="NCBI Taxonomy" id="1421715"/>
    <lineage>
        <taxon>Eukaryota</taxon>
        <taxon>Metazoa</taxon>
        <taxon>Ecdysozoa</taxon>
        <taxon>Arthropoda</taxon>
        <taxon>Hexapoda</taxon>
        <taxon>Insecta</taxon>
        <taxon>Pterygota</taxon>
        <taxon>Neoptera</taxon>
        <taxon>Endopterygota</taxon>
        <taxon>Coleoptera</taxon>
        <taxon>Polyphaga</taxon>
        <taxon>Elateriformia</taxon>
        <taxon>Elateroidea</taxon>
        <taxon>Lampyridae</taxon>
        <taxon>Luciolinae</taxon>
        <taxon>Aquatica</taxon>
    </lineage>
</organism>
<feature type="compositionally biased region" description="Basic and acidic residues" evidence="1">
    <location>
        <begin position="488"/>
        <end position="502"/>
    </location>
</feature>
<dbReference type="PANTHER" id="PTHR47327:SF9">
    <property type="entry name" value="NO MECHANORECEPTOR POTENTIAL A, ISOFORM A"/>
    <property type="match status" value="1"/>
</dbReference>
<dbReference type="Pfam" id="PF01607">
    <property type="entry name" value="CBM_14"/>
    <property type="match status" value="1"/>
</dbReference>
<feature type="region of interest" description="Disordered" evidence="1">
    <location>
        <begin position="736"/>
        <end position="839"/>
    </location>
</feature>
<accession>A0AAN7SCQ0</accession>
<evidence type="ECO:0008006" key="8">
    <source>
        <dbReference type="Google" id="ProtNLM"/>
    </source>
</evidence>
<keyword evidence="2" id="KW-0812">Transmembrane</keyword>
<keyword evidence="2" id="KW-0472">Membrane</keyword>
<feature type="compositionally biased region" description="Low complexity" evidence="1">
    <location>
        <begin position="1778"/>
        <end position="1797"/>
    </location>
</feature>
<dbReference type="InterPro" id="IPR001507">
    <property type="entry name" value="ZP_dom"/>
</dbReference>
<dbReference type="PROSITE" id="PS50948">
    <property type="entry name" value="PAN"/>
    <property type="match status" value="5"/>
</dbReference>
<reference evidence="7" key="1">
    <citation type="submission" date="2023-01" db="EMBL/GenBank/DDBJ databases">
        <title>Key to firefly adult light organ development and bioluminescence: homeobox transcription factors regulate luciferase expression and transportation to peroxisome.</title>
        <authorList>
            <person name="Fu X."/>
        </authorList>
    </citation>
    <scope>NUCLEOTIDE SEQUENCE [LARGE SCALE GENOMIC DNA]</scope>
</reference>
<feature type="compositionally biased region" description="Low complexity" evidence="1">
    <location>
        <begin position="594"/>
        <end position="634"/>
    </location>
</feature>
<gene>
    <name evidence="6" type="ORF">RN001_001392</name>
</gene>
<evidence type="ECO:0000256" key="1">
    <source>
        <dbReference type="SAM" id="MobiDB-lite"/>
    </source>
</evidence>
<dbReference type="Gene3D" id="3.50.4.10">
    <property type="entry name" value="Hepatocyte Growth Factor"/>
    <property type="match status" value="4"/>
</dbReference>
<dbReference type="GO" id="GO:0008061">
    <property type="term" value="F:chitin binding"/>
    <property type="evidence" value="ECO:0007669"/>
    <property type="project" value="InterPro"/>
</dbReference>